<protein>
    <recommendedName>
        <fullName evidence="4">mannan endo-1,4-beta-mannosidase</fullName>
        <ecNumber evidence="4">3.2.1.78</ecNumber>
    </recommendedName>
</protein>
<evidence type="ECO:0000256" key="2">
    <source>
        <dbReference type="ARBA" id="ARBA00004613"/>
    </source>
</evidence>
<sequence length="423" mass="47804">MRLVVGIFAFFIVGVLLNNFPLSSFASSVSSSPFVEVSGVHFVRGGQPFYINGFNAYWLMVVASQPGGREKVSAVLSQAADLGPSTVVRTWAFSDAGDLSLQRSPGFYDETMYQARGKLNKCLDYVISEAKKHGVYLILSFVNNFDDFGGKKQYVKWGNERGQRLRSINDFYSNKLVKQFYKNHVKVGTFFSVLTRKNTITGIQYKDDPTIMAWELMNEPRFIRSSNSDIFQAWIQEMASYVKSIDGNHLLEVGLEGFYGDCSPEKKLLNPGFGVGTDFICNNLVKEIDFATIHIYPDQWLPFSGARKQNAFLRRWIQAHVQDSEKVIGKPLLVAEFGLRRSRFRFGPEKRDRLYRLVYSWVYDSARSGGAGAGGLFWQLLVPGLDGLRDGYEVIFEESPSTASIVYRQSEMLSGLNKHWDSA</sequence>
<evidence type="ECO:0000259" key="9">
    <source>
        <dbReference type="Pfam" id="PF26410"/>
    </source>
</evidence>
<dbReference type="EMBL" id="JADCNL010000004">
    <property type="protein sequence ID" value="KAG0485944.1"/>
    <property type="molecule type" value="Genomic_DNA"/>
</dbReference>
<comment type="catalytic activity">
    <reaction evidence="1">
        <text>Random hydrolysis of (1-&gt;4)-beta-D-mannosidic linkages in mannans, galactomannans and glucomannans.</text>
        <dbReference type="EC" id="3.2.1.78"/>
    </reaction>
</comment>
<evidence type="ECO:0000256" key="1">
    <source>
        <dbReference type="ARBA" id="ARBA00001678"/>
    </source>
</evidence>
<evidence type="ECO:0000256" key="3">
    <source>
        <dbReference type="ARBA" id="ARBA00005641"/>
    </source>
</evidence>
<evidence type="ECO:0000313" key="11">
    <source>
        <dbReference type="Proteomes" id="UP000636800"/>
    </source>
</evidence>
<reference evidence="10 11" key="1">
    <citation type="journal article" date="2020" name="Nat. Food">
        <title>A phased Vanilla planifolia genome enables genetic improvement of flavour and production.</title>
        <authorList>
            <person name="Hasing T."/>
            <person name="Tang H."/>
            <person name="Brym M."/>
            <person name="Khazi F."/>
            <person name="Huang T."/>
            <person name="Chambers A.H."/>
        </authorList>
    </citation>
    <scope>NUCLEOTIDE SEQUENCE [LARGE SCALE GENOMIC DNA]</scope>
    <source>
        <tissue evidence="10">Leaf</tissue>
    </source>
</reference>
<evidence type="ECO:0000256" key="6">
    <source>
        <dbReference type="ARBA" id="ARBA00022729"/>
    </source>
</evidence>
<dbReference type="GO" id="GO:0005576">
    <property type="term" value="C:extracellular region"/>
    <property type="evidence" value="ECO:0007669"/>
    <property type="project" value="UniProtKB-SubCell"/>
</dbReference>
<dbReference type="SUPFAM" id="SSF51445">
    <property type="entry name" value="(Trans)glycosidases"/>
    <property type="match status" value="1"/>
</dbReference>
<evidence type="ECO:0000313" key="10">
    <source>
        <dbReference type="EMBL" id="KAG0485944.1"/>
    </source>
</evidence>
<dbReference type="EC" id="3.2.1.78" evidence="4"/>
<evidence type="ECO:0000256" key="8">
    <source>
        <dbReference type="ARBA" id="ARBA00023295"/>
    </source>
</evidence>
<keyword evidence="7" id="KW-0378">Hydrolase</keyword>
<accession>A0A835R7M8</accession>
<dbReference type="AlphaFoldDB" id="A0A835R7M8"/>
<name>A0A835R7M8_VANPL</name>
<dbReference type="GO" id="GO:0016985">
    <property type="term" value="F:mannan endo-1,4-beta-mannosidase activity"/>
    <property type="evidence" value="ECO:0007669"/>
    <property type="project" value="UniProtKB-EC"/>
</dbReference>
<dbReference type="PANTHER" id="PTHR31451:SF39">
    <property type="entry name" value="MANNAN ENDO-1,4-BETA-MANNOSIDASE 1"/>
    <property type="match status" value="1"/>
</dbReference>
<keyword evidence="11" id="KW-1185">Reference proteome</keyword>
<keyword evidence="5" id="KW-0964">Secreted</keyword>
<dbReference type="InterPro" id="IPR017853">
    <property type="entry name" value="GH"/>
</dbReference>
<comment type="subcellular location">
    <subcellularLocation>
        <location evidence="2">Secreted</location>
    </subcellularLocation>
</comment>
<dbReference type="OrthoDB" id="411524at2759"/>
<dbReference type="PANTHER" id="PTHR31451">
    <property type="match status" value="1"/>
</dbReference>
<dbReference type="Pfam" id="PF26410">
    <property type="entry name" value="GH5_mannosidase"/>
    <property type="match status" value="1"/>
</dbReference>
<dbReference type="InterPro" id="IPR045053">
    <property type="entry name" value="MAN-like"/>
</dbReference>
<keyword evidence="6" id="KW-0732">Signal</keyword>
<evidence type="ECO:0000256" key="7">
    <source>
        <dbReference type="ARBA" id="ARBA00022801"/>
    </source>
</evidence>
<evidence type="ECO:0000256" key="4">
    <source>
        <dbReference type="ARBA" id="ARBA00012706"/>
    </source>
</evidence>
<dbReference type="Proteomes" id="UP000636800">
    <property type="component" value="Unassembled WGS sequence"/>
</dbReference>
<dbReference type="GO" id="GO:0000272">
    <property type="term" value="P:polysaccharide catabolic process"/>
    <property type="evidence" value="ECO:0007669"/>
    <property type="project" value="InterPro"/>
</dbReference>
<evidence type="ECO:0000256" key="5">
    <source>
        <dbReference type="ARBA" id="ARBA00022525"/>
    </source>
</evidence>
<dbReference type="Gene3D" id="3.20.20.80">
    <property type="entry name" value="Glycosidases"/>
    <property type="match status" value="1"/>
</dbReference>
<comment type="similarity">
    <text evidence="3">Belongs to the glycosyl hydrolase 5 (cellulase A) family.</text>
</comment>
<feature type="domain" description="Glycoside hydrolase family 5" evidence="9">
    <location>
        <begin position="33"/>
        <end position="378"/>
    </location>
</feature>
<gene>
    <name evidence="10" type="ORF">HPP92_010023</name>
</gene>
<proteinExistence type="inferred from homology"/>
<comment type="caution">
    <text evidence="10">The sequence shown here is derived from an EMBL/GenBank/DDBJ whole genome shotgun (WGS) entry which is preliminary data.</text>
</comment>
<dbReference type="FunFam" id="3.20.20.80:FF:000012">
    <property type="entry name" value="Mannan endo-1,4-beta-mannosidase 6"/>
    <property type="match status" value="1"/>
</dbReference>
<keyword evidence="8" id="KW-0326">Glycosidase</keyword>
<dbReference type="InterPro" id="IPR001547">
    <property type="entry name" value="Glyco_hydro_5"/>
</dbReference>
<organism evidence="10 11">
    <name type="scientific">Vanilla planifolia</name>
    <name type="common">Vanilla</name>
    <dbReference type="NCBI Taxonomy" id="51239"/>
    <lineage>
        <taxon>Eukaryota</taxon>
        <taxon>Viridiplantae</taxon>
        <taxon>Streptophyta</taxon>
        <taxon>Embryophyta</taxon>
        <taxon>Tracheophyta</taxon>
        <taxon>Spermatophyta</taxon>
        <taxon>Magnoliopsida</taxon>
        <taxon>Liliopsida</taxon>
        <taxon>Asparagales</taxon>
        <taxon>Orchidaceae</taxon>
        <taxon>Vanilloideae</taxon>
        <taxon>Vanilleae</taxon>
        <taxon>Vanilla</taxon>
    </lineage>
</organism>